<name>A0A552WZU4_9GAMM</name>
<dbReference type="Pfam" id="PF09500">
    <property type="entry name" value="YiiD_C"/>
    <property type="match status" value="1"/>
</dbReference>
<dbReference type="InterPro" id="IPR029069">
    <property type="entry name" value="HotDog_dom_sf"/>
</dbReference>
<dbReference type="PANTHER" id="PTHR13355">
    <property type="entry name" value="GLUCOSAMINE 6-PHOSPHATE N-ACETYLTRANSFERASE"/>
    <property type="match status" value="1"/>
</dbReference>
<dbReference type="InterPro" id="IPR012660">
    <property type="entry name" value="YiiD_C"/>
</dbReference>
<dbReference type="GO" id="GO:0008080">
    <property type="term" value="F:N-acetyltransferase activity"/>
    <property type="evidence" value="ECO:0007669"/>
    <property type="project" value="TreeGrafter"/>
</dbReference>
<dbReference type="PROSITE" id="PS51186">
    <property type="entry name" value="GNAT"/>
    <property type="match status" value="1"/>
</dbReference>
<dbReference type="SUPFAM" id="SSF54637">
    <property type="entry name" value="Thioesterase/thiol ester dehydrase-isomerase"/>
    <property type="match status" value="1"/>
</dbReference>
<protein>
    <submittedName>
        <fullName evidence="2">GNAT family N-acetyltransferase</fullName>
    </submittedName>
</protein>
<dbReference type="RefSeq" id="WP_143236119.1">
    <property type="nucleotide sequence ID" value="NZ_VJWL01000003.1"/>
</dbReference>
<accession>A0A552WZU4</accession>
<organism evidence="2 3">
    <name type="scientific">Aliidiomarina halalkaliphila</name>
    <dbReference type="NCBI Taxonomy" id="2593535"/>
    <lineage>
        <taxon>Bacteria</taxon>
        <taxon>Pseudomonadati</taxon>
        <taxon>Pseudomonadota</taxon>
        <taxon>Gammaproteobacteria</taxon>
        <taxon>Alteromonadales</taxon>
        <taxon>Idiomarinaceae</taxon>
        <taxon>Aliidiomarina</taxon>
    </lineage>
</organism>
<dbReference type="OrthoDB" id="4305330at2"/>
<sequence>MEYQIVAPKTKQEFEDYYDLRYQVLREPFQRPRGSEKDEYDLVGEHRMLIDANKQLIGIGRLHFNSREEAQVRFMVVKPGLQGEGHGVRLLHALEILARENGAKRVIIRSRDATLGFYLKCGYELHEEGNTVDNPMAEHLLVKTLDPVNHIIYRPQWCVELEATWHQKIPISEAMGIRVHQYTGREFELRAPLPRNINLHNTMFAGSIYTLATLTGWGLISLQMQERGISGAVVLADGHIQYQQPVRSHPRGLVHLRDLEGDMSVVEQGRNAHLKLTTYIYDGDNEAAAATFTGQYVILAPRDK</sequence>
<reference evidence="2 3" key="1">
    <citation type="submission" date="2019-07" db="EMBL/GenBank/DDBJ databases">
        <authorList>
            <person name="Yang M."/>
            <person name="Zhao D."/>
            <person name="Xiang H."/>
        </authorList>
    </citation>
    <scope>NUCLEOTIDE SEQUENCE [LARGE SCALE GENOMIC DNA]</scope>
    <source>
        <strain evidence="2 3">IM1326</strain>
    </source>
</reference>
<dbReference type="AlphaFoldDB" id="A0A552WZU4"/>
<dbReference type="InterPro" id="IPR000182">
    <property type="entry name" value="GNAT_dom"/>
</dbReference>
<comment type="caution">
    <text evidence="2">The sequence shown here is derived from an EMBL/GenBank/DDBJ whole genome shotgun (WGS) entry which is preliminary data.</text>
</comment>
<evidence type="ECO:0000259" key="1">
    <source>
        <dbReference type="PROSITE" id="PS51186"/>
    </source>
</evidence>
<dbReference type="EMBL" id="VJWL01000003">
    <property type="protein sequence ID" value="TRW48327.1"/>
    <property type="molecule type" value="Genomic_DNA"/>
</dbReference>
<dbReference type="InterPro" id="IPR016181">
    <property type="entry name" value="Acyl_CoA_acyltransferase"/>
</dbReference>
<gene>
    <name evidence="2" type="ORF">FM042_09095</name>
</gene>
<evidence type="ECO:0000313" key="3">
    <source>
        <dbReference type="Proteomes" id="UP000320359"/>
    </source>
</evidence>
<proteinExistence type="predicted"/>
<dbReference type="Gene3D" id="3.10.129.10">
    <property type="entry name" value="Hotdog Thioesterase"/>
    <property type="match status" value="1"/>
</dbReference>
<dbReference type="NCBIfam" id="TIGR02447">
    <property type="entry name" value="yiiD_Cterm"/>
    <property type="match status" value="1"/>
</dbReference>
<dbReference type="InterPro" id="IPR039143">
    <property type="entry name" value="GNPNAT1-like"/>
</dbReference>
<feature type="domain" description="N-acetyltransferase" evidence="1">
    <location>
        <begin position="1"/>
        <end position="146"/>
    </location>
</feature>
<keyword evidence="2" id="KW-0808">Transferase</keyword>
<dbReference type="Gene3D" id="3.40.630.30">
    <property type="match status" value="1"/>
</dbReference>
<keyword evidence="3" id="KW-1185">Reference proteome</keyword>
<dbReference type="SUPFAM" id="SSF55729">
    <property type="entry name" value="Acyl-CoA N-acyltransferases (Nat)"/>
    <property type="match status" value="1"/>
</dbReference>
<dbReference type="Pfam" id="PF00583">
    <property type="entry name" value="Acetyltransf_1"/>
    <property type="match status" value="1"/>
</dbReference>
<dbReference type="Proteomes" id="UP000320359">
    <property type="component" value="Unassembled WGS sequence"/>
</dbReference>
<evidence type="ECO:0000313" key="2">
    <source>
        <dbReference type="EMBL" id="TRW48327.1"/>
    </source>
</evidence>
<dbReference type="CDD" id="cd04301">
    <property type="entry name" value="NAT_SF"/>
    <property type="match status" value="1"/>
</dbReference>
<dbReference type="PANTHER" id="PTHR13355:SF22">
    <property type="entry name" value="SLL0786 PROTEIN"/>
    <property type="match status" value="1"/>
</dbReference>